<accession>A0ABS0J9N5</accession>
<organism evidence="2 3">
    <name type="scientific">Micromonospora ureilytica</name>
    <dbReference type="NCBI Taxonomy" id="709868"/>
    <lineage>
        <taxon>Bacteria</taxon>
        <taxon>Bacillati</taxon>
        <taxon>Actinomycetota</taxon>
        <taxon>Actinomycetes</taxon>
        <taxon>Micromonosporales</taxon>
        <taxon>Micromonosporaceae</taxon>
        <taxon>Micromonospora</taxon>
    </lineage>
</organism>
<evidence type="ECO:0000256" key="1">
    <source>
        <dbReference type="SAM" id="Phobius"/>
    </source>
</evidence>
<protein>
    <recommendedName>
        <fullName evidence="4">DUF2530 domain-containing protein</fullName>
    </recommendedName>
</protein>
<evidence type="ECO:0000313" key="2">
    <source>
        <dbReference type="EMBL" id="MBG6063763.1"/>
    </source>
</evidence>
<dbReference type="EMBL" id="JADOTX010000001">
    <property type="protein sequence ID" value="MBG6063763.1"/>
    <property type="molecule type" value="Genomic_DNA"/>
</dbReference>
<evidence type="ECO:0000313" key="3">
    <source>
        <dbReference type="Proteomes" id="UP000614915"/>
    </source>
</evidence>
<feature type="transmembrane region" description="Helical" evidence="1">
    <location>
        <begin position="50"/>
        <end position="72"/>
    </location>
</feature>
<evidence type="ECO:0008006" key="4">
    <source>
        <dbReference type="Google" id="ProtNLM"/>
    </source>
</evidence>
<feature type="transmembrane region" description="Helical" evidence="1">
    <location>
        <begin position="25"/>
        <end position="44"/>
    </location>
</feature>
<comment type="caution">
    <text evidence="2">The sequence shown here is derived from an EMBL/GenBank/DDBJ whole genome shotgun (WGS) entry which is preliminary data.</text>
</comment>
<gene>
    <name evidence="2" type="ORF">IW248_000050</name>
</gene>
<sequence length="92" mass="10237">MNAKISYMKPAKNPWWQTAETPKQGLIRGGVWLLLAVGWVFVALGNPTSWRWAFAALWAVVGVGYLVSAMLLRRRQRATQDEAGPDPAVRAD</sequence>
<keyword evidence="3" id="KW-1185">Reference proteome</keyword>
<keyword evidence="1" id="KW-0472">Membrane</keyword>
<keyword evidence="1" id="KW-0812">Transmembrane</keyword>
<proteinExistence type="predicted"/>
<keyword evidence="1" id="KW-1133">Transmembrane helix</keyword>
<name>A0ABS0J9N5_9ACTN</name>
<reference evidence="2 3" key="1">
    <citation type="submission" date="2020-11" db="EMBL/GenBank/DDBJ databases">
        <title>Sequencing the genomes of 1000 actinobacteria strains.</title>
        <authorList>
            <person name="Klenk H.-P."/>
        </authorList>
    </citation>
    <scope>NUCLEOTIDE SEQUENCE [LARGE SCALE GENOMIC DNA]</scope>
    <source>
        <strain evidence="2 3">DSM 101692</strain>
    </source>
</reference>
<dbReference type="Proteomes" id="UP000614915">
    <property type="component" value="Unassembled WGS sequence"/>
</dbReference>